<protein>
    <recommendedName>
        <fullName evidence="1">Helix-turn-helix domain-containing protein</fullName>
    </recommendedName>
</protein>
<evidence type="ECO:0000313" key="3">
    <source>
        <dbReference type="Proteomes" id="UP001342418"/>
    </source>
</evidence>
<feature type="domain" description="Helix-turn-helix" evidence="1">
    <location>
        <begin position="56"/>
        <end position="100"/>
    </location>
</feature>
<dbReference type="Proteomes" id="UP001342418">
    <property type="component" value="Chromosome"/>
</dbReference>
<dbReference type="NCBIfam" id="TIGR01764">
    <property type="entry name" value="excise"/>
    <property type="match status" value="1"/>
</dbReference>
<organism evidence="2 3">
    <name type="scientific">Nitratireductor thuwali</name>
    <dbReference type="NCBI Taxonomy" id="2267699"/>
    <lineage>
        <taxon>Bacteria</taxon>
        <taxon>Pseudomonadati</taxon>
        <taxon>Pseudomonadota</taxon>
        <taxon>Alphaproteobacteria</taxon>
        <taxon>Hyphomicrobiales</taxon>
        <taxon>Phyllobacteriaceae</taxon>
        <taxon>Nitratireductor</taxon>
    </lineage>
</organism>
<proteinExistence type="predicted"/>
<dbReference type="EMBL" id="CP030941">
    <property type="protein sequence ID" value="UUP19476.1"/>
    <property type="molecule type" value="Genomic_DNA"/>
</dbReference>
<reference evidence="2 3" key="1">
    <citation type="submission" date="2018-07" db="EMBL/GenBank/DDBJ databases">
        <title>Genome sequence of Nitratireductor thuwali#1536.</title>
        <authorList>
            <person name="Michoud G."/>
            <person name="Merlino G."/>
            <person name="Sefrji F.O."/>
            <person name="Daffonchio D."/>
        </authorList>
    </citation>
    <scope>NUCLEOTIDE SEQUENCE [LARGE SCALE GENOMIC DNA]</scope>
    <source>
        <strain evidence="3">Nit1536</strain>
    </source>
</reference>
<dbReference type="InterPro" id="IPR010093">
    <property type="entry name" value="SinI_DNA-bd"/>
</dbReference>
<sequence>MPGPAGAALVGVNKNAGLWVSRPRSGKGGTGCRFEGCSGIEEAYGAWIEKKMNQVFTPRTLAERWQCSERHVRNMIDRGELSAFRLGKLLRIRGETVEAFETVGVKATDERPAPRHR</sequence>
<gene>
    <name evidence="2" type="ORF">NTH_03979</name>
</gene>
<evidence type="ECO:0000313" key="2">
    <source>
        <dbReference type="EMBL" id="UUP19476.1"/>
    </source>
</evidence>
<dbReference type="Pfam" id="PF12728">
    <property type="entry name" value="HTH_17"/>
    <property type="match status" value="1"/>
</dbReference>
<dbReference type="InterPro" id="IPR041657">
    <property type="entry name" value="HTH_17"/>
</dbReference>
<keyword evidence="3" id="KW-1185">Reference proteome</keyword>
<name>A0ABY5MQL0_9HYPH</name>
<evidence type="ECO:0000259" key="1">
    <source>
        <dbReference type="Pfam" id="PF12728"/>
    </source>
</evidence>
<accession>A0ABY5MQL0</accession>